<dbReference type="Proteomes" id="UP000660708">
    <property type="component" value="Unassembled WGS sequence"/>
</dbReference>
<evidence type="ECO:0000313" key="3">
    <source>
        <dbReference type="Proteomes" id="UP000660708"/>
    </source>
</evidence>
<accession>A0A8I0MVR6</accession>
<keyword evidence="1" id="KW-0472">Membrane</keyword>
<evidence type="ECO:0000256" key="1">
    <source>
        <dbReference type="SAM" id="Phobius"/>
    </source>
</evidence>
<dbReference type="AlphaFoldDB" id="A0A8I0MVR6"/>
<keyword evidence="1" id="KW-1133">Transmembrane helix</keyword>
<sequence length="50" mass="6057">MPSFYNLLDFIFVFECKWVYIISICGMVLKLVIESSQFQRYLRLMSRNIT</sequence>
<name>A0A8I0MVR6_9GAMM</name>
<dbReference type="EMBL" id="AQHF01000020">
    <property type="protein sequence ID" value="MBE0346049.1"/>
    <property type="molecule type" value="Genomic_DNA"/>
</dbReference>
<keyword evidence="1" id="KW-0812">Transmembrane</keyword>
<proteinExistence type="predicted"/>
<evidence type="ECO:0000313" key="2">
    <source>
        <dbReference type="EMBL" id="MBE0346049.1"/>
    </source>
</evidence>
<reference evidence="2 3" key="1">
    <citation type="submission" date="2015-06" db="EMBL/GenBank/DDBJ databases">
        <title>Genome sequence of Pseudoalteromonas peptidolytica.</title>
        <authorList>
            <person name="Xie B.-B."/>
            <person name="Rong J.-C."/>
            <person name="Qin Q.-L."/>
            <person name="Zhang Y.-Z."/>
        </authorList>
    </citation>
    <scope>NUCLEOTIDE SEQUENCE [LARGE SCALE GENOMIC DNA]</scope>
    <source>
        <strain evidence="2 3">F12-50-A1</strain>
    </source>
</reference>
<comment type="caution">
    <text evidence="2">The sequence shown here is derived from an EMBL/GenBank/DDBJ whole genome shotgun (WGS) entry which is preliminary data.</text>
</comment>
<feature type="transmembrane region" description="Helical" evidence="1">
    <location>
        <begin position="12"/>
        <end position="33"/>
    </location>
</feature>
<keyword evidence="3" id="KW-1185">Reference proteome</keyword>
<organism evidence="2 3">
    <name type="scientific">Pseudoalteromonas peptidolytica F12-50-A1</name>
    <dbReference type="NCBI Taxonomy" id="1315280"/>
    <lineage>
        <taxon>Bacteria</taxon>
        <taxon>Pseudomonadati</taxon>
        <taxon>Pseudomonadota</taxon>
        <taxon>Gammaproteobacteria</taxon>
        <taxon>Alteromonadales</taxon>
        <taxon>Pseudoalteromonadaceae</taxon>
        <taxon>Pseudoalteromonas</taxon>
    </lineage>
</organism>
<protein>
    <submittedName>
        <fullName evidence="2">Uncharacterized protein</fullName>
    </submittedName>
</protein>
<gene>
    <name evidence="2" type="ORF">PPEP_a1065</name>
</gene>